<evidence type="ECO:0000313" key="1">
    <source>
        <dbReference type="EMBL" id="RRR50216.1"/>
    </source>
</evidence>
<dbReference type="EMBL" id="RSDG01000003">
    <property type="protein sequence ID" value="RRR50216.1"/>
    <property type="molecule type" value="Genomic_DNA"/>
</dbReference>
<dbReference type="RefSeq" id="WP_024418768.1">
    <property type="nucleotide sequence ID" value="NZ_JAIMEV010000005.1"/>
</dbReference>
<organism evidence="1 2">
    <name type="scientific">Streptococcus suis</name>
    <dbReference type="NCBI Taxonomy" id="1307"/>
    <lineage>
        <taxon>Bacteria</taxon>
        <taxon>Bacillati</taxon>
        <taxon>Bacillota</taxon>
        <taxon>Bacilli</taxon>
        <taxon>Lactobacillales</taxon>
        <taxon>Streptococcaceae</taxon>
        <taxon>Streptococcus</taxon>
    </lineage>
</organism>
<sequence>MFELYPFIQEMIDCETTIQKIEVFNRWNLDKCRVFLFDEEKSNFGNIGKSISYGKFNLIGIGDYQKIWVIDKNTSNTRDNVLPVARIVNYDLNVFTYIDNLYRGRNVPDKENFIKFLNEIKSRHLSNNISTALMERYTTPINSELLAKMVESYVYFDSLEFDVFQSNVPQILEQDKYIWMREIWEDADIYLNNDEVIQHYEAVCCYILKAFILKNTKNLSTESKIAEFKRYCFEELCIFLELEMPLLILFLKNDSSVQEVFKKLQIGAKQLVDKIHNTAWDIFHIRLLEQTILFDCMADTEAVYLHYFATADSGLAEVLRANPIKMLVYYDKNLIPIRRYSGLDFFNQDELDYYNTQSKVKWRLEAVQSIDFGSVKERLIGELEDLLTK</sequence>
<name>A0A426T8K0_STRSU</name>
<protein>
    <submittedName>
        <fullName evidence="1">Uncharacterized protein</fullName>
    </submittedName>
</protein>
<proteinExistence type="predicted"/>
<gene>
    <name evidence="1" type="ORF">EJA00_00895</name>
</gene>
<accession>A0A426T8K0</accession>
<dbReference type="Proteomes" id="UP000273973">
    <property type="component" value="Unassembled WGS sequence"/>
</dbReference>
<reference evidence="1 2" key="1">
    <citation type="submission" date="2018-11" db="EMBL/GenBank/DDBJ databases">
        <authorList>
            <person name="Stevens M.J."/>
            <person name="Cernela N."/>
            <person name="Spoerry Serrano N."/>
            <person name="Schmitt S."/>
            <person name="Schrenzel J."/>
            <person name="Stephan R."/>
        </authorList>
    </citation>
    <scope>NUCLEOTIDE SEQUENCE [LARGE SCALE GENOMIC DNA]</scope>
    <source>
        <strain evidence="1 2">SS1014</strain>
    </source>
</reference>
<comment type="caution">
    <text evidence="1">The sequence shown here is derived from an EMBL/GenBank/DDBJ whole genome shotgun (WGS) entry which is preliminary data.</text>
</comment>
<reference evidence="1 2" key="2">
    <citation type="submission" date="2018-12" db="EMBL/GenBank/DDBJ databases">
        <title>Whole-genome sequences of fifteen clinical Streptococcus suis strains isolated from pigs between 2006 and 2018.</title>
        <authorList>
            <person name="Stevens M.J.A."/>
            <person name="Cernela N."/>
            <person name="Spoerry Serrano N."/>
            <person name="Schmitt S."/>
            <person name="Schrenzel J."/>
            <person name="Stephan R."/>
        </authorList>
    </citation>
    <scope>NUCLEOTIDE SEQUENCE [LARGE SCALE GENOMIC DNA]</scope>
    <source>
        <strain evidence="1 2">SS1014</strain>
    </source>
</reference>
<evidence type="ECO:0000313" key="2">
    <source>
        <dbReference type="Proteomes" id="UP000273973"/>
    </source>
</evidence>
<dbReference type="AlphaFoldDB" id="A0A426T8K0"/>